<keyword evidence="2" id="KW-1185">Reference proteome</keyword>
<protein>
    <submittedName>
        <fullName evidence="1">Uncharacterized protein</fullName>
    </submittedName>
</protein>
<evidence type="ECO:0000313" key="1">
    <source>
        <dbReference type="EMBL" id="THH12867.1"/>
    </source>
</evidence>
<reference evidence="1 2" key="1">
    <citation type="submission" date="2019-02" db="EMBL/GenBank/DDBJ databases">
        <title>Genome sequencing of the rare red list fungi Bondarzewia mesenterica.</title>
        <authorList>
            <person name="Buettner E."/>
            <person name="Kellner H."/>
        </authorList>
    </citation>
    <scope>NUCLEOTIDE SEQUENCE [LARGE SCALE GENOMIC DNA]</scope>
    <source>
        <strain evidence="1 2">DSM 108281</strain>
    </source>
</reference>
<dbReference type="AlphaFoldDB" id="A0A4S4LLW5"/>
<accession>A0A4S4LLW5</accession>
<dbReference type="Proteomes" id="UP000310158">
    <property type="component" value="Unassembled WGS sequence"/>
</dbReference>
<comment type="caution">
    <text evidence="1">The sequence shown here is derived from an EMBL/GenBank/DDBJ whole genome shotgun (WGS) entry which is preliminary data.</text>
</comment>
<name>A0A4S4LLW5_9AGAM</name>
<organism evidence="1 2">
    <name type="scientific">Bondarzewia mesenterica</name>
    <dbReference type="NCBI Taxonomy" id="1095465"/>
    <lineage>
        <taxon>Eukaryota</taxon>
        <taxon>Fungi</taxon>
        <taxon>Dikarya</taxon>
        <taxon>Basidiomycota</taxon>
        <taxon>Agaricomycotina</taxon>
        <taxon>Agaricomycetes</taxon>
        <taxon>Russulales</taxon>
        <taxon>Bondarzewiaceae</taxon>
        <taxon>Bondarzewia</taxon>
    </lineage>
</organism>
<dbReference type="EMBL" id="SGPL01000408">
    <property type="protein sequence ID" value="THH12867.1"/>
    <property type="molecule type" value="Genomic_DNA"/>
</dbReference>
<proteinExistence type="predicted"/>
<evidence type="ECO:0000313" key="2">
    <source>
        <dbReference type="Proteomes" id="UP000310158"/>
    </source>
</evidence>
<gene>
    <name evidence="1" type="ORF">EW146_g7290</name>
</gene>
<sequence>MEVVVIHSTSHVFNTSQSQRRPAQLIARQRQPIARKRCQPMAPDNELPTNHNNTLSIFAKLRRVLLRILNEAAKWSTKFSLSEEADPLGQFLHKPMQPDTGVPDTHEEIPSKDLQRAVMRTLLT</sequence>